<name>A0A0M3J0R2_ANISI</name>
<sequence>LISGYPNSFQSAFCSTPFCPAPDDGTNQTVSSCSVRRVEYPTALPPSTNNGTNIGITSQHRSLTTPQTQLFPTSEFGQAQLTTLKPSNVFENDSSTAAAQISLNYDTSTDYKNLLTLSDYSTTMHVTPTNISATAAGFNLISEVTNSLLT</sequence>
<dbReference type="AlphaFoldDB" id="A0A0M3J0R2"/>
<organism evidence="1">
    <name type="scientific">Anisakis simplex</name>
    <name type="common">Herring worm</name>
    <dbReference type="NCBI Taxonomy" id="6269"/>
    <lineage>
        <taxon>Eukaryota</taxon>
        <taxon>Metazoa</taxon>
        <taxon>Ecdysozoa</taxon>
        <taxon>Nematoda</taxon>
        <taxon>Chromadorea</taxon>
        <taxon>Rhabditida</taxon>
        <taxon>Spirurina</taxon>
        <taxon>Ascaridomorpha</taxon>
        <taxon>Ascaridoidea</taxon>
        <taxon>Anisakidae</taxon>
        <taxon>Anisakis</taxon>
        <taxon>Anisakis simplex complex</taxon>
    </lineage>
</organism>
<evidence type="ECO:0000313" key="1">
    <source>
        <dbReference type="WBParaSite" id="ASIM_0000110301-mRNA-1"/>
    </source>
</evidence>
<proteinExistence type="predicted"/>
<dbReference type="WBParaSite" id="ASIM_0000110301-mRNA-1">
    <property type="protein sequence ID" value="ASIM_0000110301-mRNA-1"/>
    <property type="gene ID" value="ASIM_0000110301"/>
</dbReference>
<reference evidence="1" key="1">
    <citation type="submission" date="2017-02" db="UniProtKB">
        <authorList>
            <consortium name="WormBaseParasite"/>
        </authorList>
    </citation>
    <scope>IDENTIFICATION</scope>
</reference>
<accession>A0A0M3J0R2</accession>
<protein>
    <submittedName>
        <fullName evidence="1">Uncharacterized protein</fullName>
    </submittedName>
</protein>